<proteinExistence type="predicted"/>
<evidence type="ECO:0000256" key="1">
    <source>
        <dbReference type="ARBA" id="ARBA00004514"/>
    </source>
</evidence>
<dbReference type="GO" id="GO:0044781">
    <property type="term" value="P:bacterial-type flagellum organization"/>
    <property type="evidence" value="ECO:0007669"/>
    <property type="project" value="UniProtKB-KW"/>
</dbReference>
<organism evidence="6 7">
    <name type="scientific">Cupriavidus yeoncheonensis</name>
    <dbReference type="NCBI Taxonomy" id="1462994"/>
    <lineage>
        <taxon>Bacteria</taxon>
        <taxon>Pseudomonadati</taxon>
        <taxon>Pseudomonadota</taxon>
        <taxon>Betaproteobacteria</taxon>
        <taxon>Burkholderiales</taxon>
        <taxon>Burkholderiaceae</taxon>
        <taxon>Cupriavidus</taxon>
    </lineage>
</organism>
<keyword evidence="4" id="KW-0143">Chaperone</keyword>
<dbReference type="AlphaFoldDB" id="A0A916IZV5"/>
<keyword evidence="3" id="KW-1005">Bacterial flagellum biogenesis</keyword>
<accession>A0A916IZV5</accession>
<keyword evidence="6" id="KW-0282">Flagellum</keyword>
<reference evidence="6" key="1">
    <citation type="submission" date="2021-03" db="EMBL/GenBank/DDBJ databases">
        <authorList>
            <person name="Peeters C."/>
        </authorList>
    </citation>
    <scope>NUCLEOTIDE SEQUENCE</scope>
    <source>
        <strain evidence="6">LMG 31506</strain>
    </source>
</reference>
<keyword evidence="7" id="KW-1185">Reference proteome</keyword>
<dbReference type="EMBL" id="CAJPUY010000022">
    <property type="protein sequence ID" value="CAG2154519.1"/>
    <property type="molecule type" value="Genomic_DNA"/>
</dbReference>
<evidence type="ECO:0000256" key="4">
    <source>
        <dbReference type="ARBA" id="ARBA00023186"/>
    </source>
</evidence>
<dbReference type="Pfam" id="PF05400">
    <property type="entry name" value="FliT"/>
    <property type="match status" value="1"/>
</dbReference>
<evidence type="ECO:0000256" key="2">
    <source>
        <dbReference type="ARBA" id="ARBA00022490"/>
    </source>
</evidence>
<dbReference type="Gene3D" id="1.20.58.380">
    <property type="entry name" value="Flagellar protein flit"/>
    <property type="match status" value="1"/>
</dbReference>
<dbReference type="Proteomes" id="UP000672934">
    <property type="component" value="Unassembled WGS sequence"/>
</dbReference>
<comment type="caution">
    <text evidence="6">The sequence shown here is derived from an EMBL/GenBank/DDBJ whole genome shotgun (WGS) entry which is preliminary data.</text>
</comment>
<evidence type="ECO:0000256" key="5">
    <source>
        <dbReference type="ARBA" id="ARBA00093797"/>
    </source>
</evidence>
<dbReference type="InterPro" id="IPR008622">
    <property type="entry name" value="FliT"/>
</dbReference>
<protein>
    <recommendedName>
        <fullName evidence="5">Flagellar protein FliT</fullName>
    </recommendedName>
</protein>
<dbReference type="RefSeq" id="WP_211949968.1">
    <property type="nucleotide sequence ID" value="NZ_CAJPUY010000022.1"/>
</dbReference>
<evidence type="ECO:0000256" key="3">
    <source>
        <dbReference type="ARBA" id="ARBA00022795"/>
    </source>
</evidence>
<name>A0A916IZV5_9BURK</name>
<keyword evidence="2" id="KW-0963">Cytoplasm</keyword>
<keyword evidence="6" id="KW-0966">Cell projection</keyword>
<comment type="subcellular location">
    <subcellularLocation>
        <location evidence="1">Cytoplasm</location>
        <location evidence="1">Cytosol</location>
    </subcellularLocation>
</comment>
<gene>
    <name evidence="6" type="primary">fliT</name>
    <name evidence="6" type="ORF">LMG31506_05114</name>
</gene>
<keyword evidence="6" id="KW-0969">Cilium</keyword>
<evidence type="ECO:0000313" key="7">
    <source>
        <dbReference type="Proteomes" id="UP000672934"/>
    </source>
</evidence>
<sequence length="110" mass="12592">MTQFSAIVTCYEEILVLSGRMLEAAQAADWDTVTELQRSYLALVENLRQLDHEAPFSDAERMRRYQLLDRILTYDARIRDLAMPQLQKVGAMLTSSRRQFDLSAAYGAMA</sequence>
<evidence type="ECO:0000313" key="6">
    <source>
        <dbReference type="EMBL" id="CAG2154519.1"/>
    </source>
</evidence>